<dbReference type="Proteomes" id="UP000261257">
    <property type="component" value="Unassembled WGS sequence"/>
</dbReference>
<comment type="caution">
    <text evidence="1">The sequence shown here is derived from an EMBL/GenBank/DDBJ whole genome shotgun (WGS) entry which is preliminary data.</text>
</comment>
<dbReference type="AlphaFoldDB" id="A0A3E4U0S3"/>
<evidence type="ECO:0000313" key="1">
    <source>
        <dbReference type="EMBL" id="RGL99334.1"/>
    </source>
</evidence>
<dbReference type="Pfam" id="PF14022">
    <property type="entry name" value="DUF4238"/>
    <property type="match status" value="1"/>
</dbReference>
<name>A0A3E4U0S3_9FIRM</name>
<accession>A0A3E4U0S3</accession>
<evidence type="ECO:0000313" key="2">
    <source>
        <dbReference type="Proteomes" id="UP000261257"/>
    </source>
</evidence>
<sequence length="280" mass="32162">MYIKRFSPDKKRICVWNLMKDTILIRQRPENYAAKRYFCDASKAELKQVLEEMAKLYPNAVPIIETADVSKILDLICNDYEALYDEINAQKLIIFLHDLAYRSEKYRDQLDNIREQTLMHLEKMGIAAEQVEGMDKTGKDEQLYQLVGIAPLLKTSKMLVENYNWYIGTVQGTMKLVISDNPAQGIRLGFNDICIPLNGDKAIIFRIIDPKAPILSKDTPVGNEIKLTERSVFVYNAVQMSYANRFMFGDKASLTFLKRISDRHGGYASMYGEKPVLHTL</sequence>
<dbReference type="EMBL" id="QSSQ01000031">
    <property type="protein sequence ID" value="RGL99334.1"/>
    <property type="molecule type" value="Genomic_DNA"/>
</dbReference>
<reference evidence="1 2" key="1">
    <citation type="submission" date="2018-08" db="EMBL/GenBank/DDBJ databases">
        <title>A genome reference for cultivated species of the human gut microbiota.</title>
        <authorList>
            <person name="Zou Y."/>
            <person name="Xue W."/>
            <person name="Luo G."/>
        </authorList>
    </citation>
    <scope>NUCLEOTIDE SEQUENCE [LARGE SCALE GENOMIC DNA]</scope>
    <source>
        <strain evidence="1 2">TF05-11AC</strain>
    </source>
</reference>
<protein>
    <submittedName>
        <fullName evidence="1">DUF4238 domain-containing protein</fullName>
    </submittedName>
</protein>
<proteinExistence type="predicted"/>
<gene>
    <name evidence="1" type="ORF">DXC39_23215</name>
</gene>
<dbReference type="InterPro" id="IPR025332">
    <property type="entry name" value="DUF4238"/>
</dbReference>
<organism evidence="1 2">
    <name type="scientific">Hungatella hathewayi</name>
    <dbReference type="NCBI Taxonomy" id="154046"/>
    <lineage>
        <taxon>Bacteria</taxon>
        <taxon>Bacillati</taxon>
        <taxon>Bacillota</taxon>
        <taxon>Clostridia</taxon>
        <taxon>Lachnospirales</taxon>
        <taxon>Lachnospiraceae</taxon>
        <taxon>Hungatella</taxon>
    </lineage>
</organism>